<dbReference type="Pfam" id="PF01157">
    <property type="entry name" value="Ribosomal_L21e"/>
    <property type="match status" value="1"/>
</dbReference>
<evidence type="ECO:0000256" key="4">
    <source>
        <dbReference type="ARBA" id="ARBA00035219"/>
    </source>
</evidence>
<name>A0A1B0DFV6_PHLPP</name>
<dbReference type="GO" id="GO:1990904">
    <property type="term" value="C:ribonucleoprotein complex"/>
    <property type="evidence" value="ECO:0007669"/>
    <property type="project" value="UniProtKB-KW"/>
</dbReference>
<dbReference type="PANTHER" id="PTHR20981">
    <property type="entry name" value="60S RIBOSOMAL PROTEIN L21"/>
    <property type="match status" value="1"/>
</dbReference>
<proteinExistence type="inferred from homology"/>
<dbReference type="InterPro" id="IPR008991">
    <property type="entry name" value="Translation_prot_SH3-like_sf"/>
</dbReference>
<organism evidence="6 7">
    <name type="scientific">Phlebotomus papatasi</name>
    <name type="common">Sandfly</name>
    <dbReference type="NCBI Taxonomy" id="29031"/>
    <lineage>
        <taxon>Eukaryota</taxon>
        <taxon>Metazoa</taxon>
        <taxon>Ecdysozoa</taxon>
        <taxon>Arthropoda</taxon>
        <taxon>Hexapoda</taxon>
        <taxon>Insecta</taxon>
        <taxon>Pterygota</taxon>
        <taxon>Neoptera</taxon>
        <taxon>Endopterygota</taxon>
        <taxon>Diptera</taxon>
        <taxon>Nematocera</taxon>
        <taxon>Psychodoidea</taxon>
        <taxon>Psychodidae</taxon>
        <taxon>Phlebotomus</taxon>
        <taxon>Phlebotomus</taxon>
    </lineage>
</organism>
<accession>A0A1B0DFV6</accession>
<comment type="similarity">
    <text evidence="1">Belongs to the eukaryotic ribosomal protein eL21 family.</text>
</comment>
<dbReference type="EMBL" id="AJVK01059049">
    <property type="status" value="NOT_ANNOTATED_CDS"/>
    <property type="molecule type" value="Genomic_DNA"/>
</dbReference>
<dbReference type="GO" id="GO:0003735">
    <property type="term" value="F:structural constituent of ribosome"/>
    <property type="evidence" value="ECO:0007669"/>
    <property type="project" value="InterPro"/>
</dbReference>
<dbReference type="EnsemblMetazoa" id="PPAI006917-RA">
    <property type="protein sequence ID" value="PPAI006917-PA"/>
    <property type="gene ID" value="PPAI006917"/>
</dbReference>
<evidence type="ECO:0000256" key="1">
    <source>
        <dbReference type="ARBA" id="ARBA00008427"/>
    </source>
</evidence>
<evidence type="ECO:0000313" key="7">
    <source>
        <dbReference type="Proteomes" id="UP000092462"/>
    </source>
</evidence>
<keyword evidence="2" id="KW-0689">Ribosomal protein</keyword>
<dbReference type="InterPro" id="IPR001147">
    <property type="entry name" value="Ribosomal_eL21"/>
</dbReference>
<evidence type="ECO:0000256" key="5">
    <source>
        <dbReference type="ARBA" id="ARBA00035327"/>
    </source>
</evidence>
<dbReference type="FunFam" id="2.30.30.70:FF:000001">
    <property type="entry name" value="60S ribosomal protein L21"/>
    <property type="match status" value="1"/>
</dbReference>
<sequence>MPYKAYHGKTGRVFNVTEHALGVIVNKRVRHRIIPKRINVRIEHVSHSKCREDFLRRVKDNEKKIKEAKSTGVYVNLKRQPAQPRGATILKDAPEPIVLAPIPYEFIA</sequence>
<dbReference type="GO" id="GO:0005840">
    <property type="term" value="C:ribosome"/>
    <property type="evidence" value="ECO:0007669"/>
    <property type="project" value="UniProtKB-KW"/>
</dbReference>
<keyword evidence="3" id="KW-0687">Ribonucleoprotein</keyword>
<evidence type="ECO:0000313" key="6">
    <source>
        <dbReference type="EnsemblMetazoa" id="PPAI006917-PA"/>
    </source>
</evidence>
<keyword evidence="7" id="KW-1185">Reference proteome</keyword>
<dbReference type="Proteomes" id="UP000092462">
    <property type="component" value="Unassembled WGS sequence"/>
</dbReference>
<reference evidence="6" key="1">
    <citation type="submission" date="2022-08" db="UniProtKB">
        <authorList>
            <consortium name="EnsemblMetazoa"/>
        </authorList>
    </citation>
    <scope>IDENTIFICATION</scope>
    <source>
        <strain evidence="6">Israel</strain>
    </source>
</reference>
<dbReference type="VEuPathDB" id="VectorBase:PPAI006917"/>
<dbReference type="VEuPathDB" id="VectorBase:PPAPM1_001629"/>
<evidence type="ECO:0000256" key="3">
    <source>
        <dbReference type="ARBA" id="ARBA00023274"/>
    </source>
</evidence>
<dbReference type="AlphaFoldDB" id="A0A1B0DFV6"/>
<protein>
    <recommendedName>
        <fullName evidence="4">Large ribosomal subunit protein eL21</fullName>
    </recommendedName>
    <alternativeName>
        <fullName evidence="5">60S ribosomal protein L21</fullName>
    </alternativeName>
</protein>
<dbReference type="Gene3D" id="2.30.30.70">
    <property type="entry name" value="Ribosomal protein L21"/>
    <property type="match status" value="1"/>
</dbReference>
<dbReference type="GO" id="GO:0006412">
    <property type="term" value="P:translation"/>
    <property type="evidence" value="ECO:0007669"/>
    <property type="project" value="InterPro"/>
</dbReference>
<dbReference type="SUPFAM" id="SSF50104">
    <property type="entry name" value="Translation proteins SH3-like domain"/>
    <property type="match status" value="1"/>
</dbReference>
<evidence type="ECO:0000256" key="2">
    <source>
        <dbReference type="ARBA" id="ARBA00022980"/>
    </source>
</evidence>
<dbReference type="Gene3D" id="6.10.250.3260">
    <property type="match status" value="1"/>
</dbReference>
<dbReference type="InterPro" id="IPR036948">
    <property type="entry name" value="Ribosomal_eL21_sf"/>
</dbReference>
<dbReference type="FunFam" id="6.10.250.3260:FF:000001">
    <property type="entry name" value="60S ribosomal protein L21"/>
    <property type="match status" value="1"/>
</dbReference>